<dbReference type="InterPro" id="IPR011032">
    <property type="entry name" value="GroES-like_sf"/>
</dbReference>
<dbReference type="PANTHER" id="PTHR45033:SF2">
    <property type="entry name" value="ZINC-TYPE ALCOHOL DEHYDROGENASE-LIKE PROTEIN C1773.06C"/>
    <property type="match status" value="1"/>
</dbReference>
<dbReference type="Proteomes" id="UP000178776">
    <property type="component" value="Chromosome"/>
</dbReference>
<dbReference type="STRING" id="1108595.BKX93_14865"/>
<dbReference type="SMART" id="SM00829">
    <property type="entry name" value="PKS_ER"/>
    <property type="match status" value="1"/>
</dbReference>
<dbReference type="Pfam" id="PF08240">
    <property type="entry name" value="ADH_N"/>
    <property type="match status" value="1"/>
</dbReference>
<organism evidence="2 3">
    <name type="scientific">Chromobacterium vaccinii</name>
    <dbReference type="NCBI Taxonomy" id="1108595"/>
    <lineage>
        <taxon>Bacteria</taxon>
        <taxon>Pseudomonadati</taxon>
        <taxon>Pseudomonadota</taxon>
        <taxon>Betaproteobacteria</taxon>
        <taxon>Neisseriales</taxon>
        <taxon>Chromobacteriaceae</taxon>
        <taxon>Chromobacterium</taxon>
    </lineage>
</organism>
<dbReference type="SUPFAM" id="SSF51735">
    <property type="entry name" value="NAD(P)-binding Rossmann-fold domains"/>
    <property type="match status" value="1"/>
</dbReference>
<dbReference type="EMBL" id="CP017707">
    <property type="protein sequence ID" value="AOZ51154.1"/>
    <property type="molecule type" value="Genomic_DNA"/>
</dbReference>
<accession>A0A1D9LIY7</accession>
<dbReference type="SUPFAM" id="SSF50129">
    <property type="entry name" value="GroES-like"/>
    <property type="match status" value="1"/>
</dbReference>
<dbReference type="CDD" id="cd08276">
    <property type="entry name" value="MDR7"/>
    <property type="match status" value="1"/>
</dbReference>
<evidence type="ECO:0000313" key="2">
    <source>
        <dbReference type="EMBL" id="AOZ51154.1"/>
    </source>
</evidence>
<sequence>MPMQGYRFSRFGSLDHLARHDEPMPTPGRGEALVRVRASSLNYRDLALLSGQYPMSWRDGLVPLSDGAGEIVALGEGCNRFQPGDRVCNTFFPQWFGGPFPPAEAARQYGSNQDGWLCEYKVVSEEALVRVPDHLGWAEAATLPCAALTAWTALTGPQPVKAGDTVLVQGSGGVSLFALQLAKAMGARVIATTSGADKAARLKALGADEAIDYLAEPEWGARARELNGGLGVDLVVEVGGKGTLEQSLAAVAPGGEIAVIGFLADGAAELDFMRYFLSGATLRRIAVGHREGMEAMLRAIARHQLRPVVDRVFPFGDARAAWEHFLARRHFGKVAIVH</sequence>
<dbReference type="InterPro" id="IPR013149">
    <property type="entry name" value="ADH-like_C"/>
</dbReference>
<dbReference type="InterPro" id="IPR036291">
    <property type="entry name" value="NAD(P)-bd_dom_sf"/>
</dbReference>
<protein>
    <submittedName>
        <fullName evidence="2">Alcohol dehydrogenase</fullName>
    </submittedName>
</protein>
<dbReference type="InterPro" id="IPR020843">
    <property type="entry name" value="ER"/>
</dbReference>
<name>A0A1D9LIY7_9NEIS</name>
<dbReference type="PANTHER" id="PTHR45033">
    <property type="match status" value="1"/>
</dbReference>
<dbReference type="InterPro" id="IPR013154">
    <property type="entry name" value="ADH-like_N"/>
</dbReference>
<proteinExistence type="predicted"/>
<dbReference type="Pfam" id="PF00107">
    <property type="entry name" value="ADH_zinc_N"/>
    <property type="match status" value="1"/>
</dbReference>
<dbReference type="InterPro" id="IPR052711">
    <property type="entry name" value="Zinc_ADH-like"/>
</dbReference>
<dbReference type="AlphaFoldDB" id="A0A1D9LIY7"/>
<gene>
    <name evidence="2" type="ORF">BKX93_14865</name>
</gene>
<dbReference type="Gene3D" id="3.40.50.720">
    <property type="entry name" value="NAD(P)-binding Rossmann-like Domain"/>
    <property type="match status" value="1"/>
</dbReference>
<reference evidence="2 3" key="1">
    <citation type="submission" date="2016-10" db="EMBL/GenBank/DDBJ databases">
        <title>Chromobacterium muskegensis sp. nov., an insecticidal bacterium isolated from Sphagnum bogs.</title>
        <authorList>
            <person name="Sparks M.E."/>
            <person name="Blackburn M.B."/>
            <person name="Gundersen-Rindal D.E."/>
            <person name="Mitchell A."/>
            <person name="Farrar R."/>
            <person name="Kuhar D."/>
        </authorList>
    </citation>
    <scope>NUCLEOTIDE SEQUENCE [LARGE SCALE GENOMIC DNA]</scope>
    <source>
        <strain evidence="2 3">21-1</strain>
    </source>
</reference>
<evidence type="ECO:0000259" key="1">
    <source>
        <dbReference type="SMART" id="SM00829"/>
    </source>
</evidence>
<dbReference type="Gene3D" id="3.90.180.10">
    <property type="entry name" value="Medium-chain alcohol dehydrogenases, catalytic domain"/>
    <property type="match status" value="1"/>
</dbReference>
<dbReference type="KEGG" id="cvc:BKX93_14865"/>
<dbReference type="GO" id="GO:0016491">
    <property type="term" value="F:oxidoreductase activity"/>
    <property type="evidence" value="ECO:0007669"/>
    <property type="project" value="InterPro"/>
</dbReference>
<feature type="domain" description="Enoyl reductase (ER)" evidence="1">
    <location>
        <begin position="12"/>
        <end position="336"/>
    </location>
</feature>
<evidence type="ECO:0000313" key="3">
    <source>
        <dbReference type="Proteomes" id="UP000178776"/>
    </source>
</evidence>